<evidence type="ECO:0000259" key="3">
    <source>
        <dbReference type="PROSITE" id="PS50110"/>
    </source>
</evidence>
<evidence type="ECO:0000313" key="6">
    <source>
        <dbReference type="EMBL" id="SHH47403.1"/>
    </source>
</evidence>
<reference evidence="6 7" key="1">
    <citation type="submission" date="2016-11" db="EMBL/GenBank/DDBJ databases">
        <authorList>
            <person name="Jaros S."/>
            <person name="Januszkiewicz K."/>
            <person name="Wedrychowicz H."/>
        </authorList>
    </citation>
    <scope>NUCLEOTIDE SEQUENCE [LARGE SCALE GENOMIC DNA]</scope>
    <source>
        <strain evidence="6 7">CGMCC 1.10190</strain>
    </source>
</reference>
<feature type="modified residue" description="4-aspartylphosphate" evidence="1">
    <location>
        <position position="96"/>
    </location>
</feature>
<dbReference type="InterPro" id="IPR043128">
    <property type="entry name" value="Rev_trsase/Diguanyl_cyclase"/>
</dbReference>
<dbReference type="InterPro" id="IPR029787">
    <property type="entry name" value="Nucleotide_cyclase"/>
</dbReference>
<evidence type="ECO:0000259" key="4">
    <source>
        <dbReference type="PROSITE" id="PS50883"/>
    </source>
</evidence>
<dbReference type="Gene3D" id="3.20.20.450">
    <property type="entry name" value="EAL domain"/>
    <property type="match status" value="1"/>
</dbReference>
<dbReference type="PROSITE" id="PS50887">
    <property type="entry name" value="GGDEF"/>
    <property type="match status" value="1"/>
</dbReference>
<dbReference type="Proteomes" id="UP000184226">
    <property type="component" value="Unassembled WGS sequence"/>
</dbReference>
<dbReference type="SUPFAM" id="SSF55073">
    <property type="entry name" value="Nucleotide cyclase"/>
    <property type="match status" value="1"/>
</dbReference>
<dbReference type="SMART" id="SM00448">
    <property type="entry name" value="REC"/>
    <property type="match status" value="1"/>
</dbReference>
<dbReference type="PROSITE" id="PS50110">
    <property type="entry name" value="RESPONSE_REGULATORY"/>
    <property type="match status" value="1"/>
</dbReference>
<dbReference type="InterPro" id="IPR001633">
    <property type="entry name" value="EAL_dom"/>
</dbReference>
<dbReference type="STRING" id="658167.SAMN04488135_103308"/>
<dbReference type="InterPro" id="IPR011006">
    <property type="entry name" value="CheY-like_superfamily"/>
</dbReference>
<feature type="domain" description="GGDEF" evidence="5">
    <location>
        <begin position="363"/>
        <end position="490"/>
    </location>
</feature>
<feature type="region of interest" description="Disordered" evidence="2">
    <location>
        <begin position="1"/>
        <end position="36"/>
    </location>
</feature>
<dbReference type="SMART" id="SM00052">
    <property type="entry name" value="EAL"/>
    <property type="match status" value="1"/>
</dbReference>
<dbReference type="InterPro" id="IPR021800">
    <property type="entry name" value="DUF3369"/>
</dbReference>
<dbReference type="InterPro" id="IPR000160">
    <property type="entry name" value="GGDEF_dom"/>
</dbReference>
<dbReference type="SUPFAM" id="SSF141868">
    <property type="entry name" value="EAL domain-like"/>
    <property type="match status" value="1"/>
</dbReference>
<name>A0A1M5TAK6_9BURK</name>
<dbReference type="InterPro" id="IPR001789">
    <property type="entry name" value="Sig_transdc_resp-reg_receiver"/>
</dbReference>
<evidence type="ECO:0000256" key="2">
    <source>
        <dbReference type="SAM" id="MobiDB-lite"/>
    </source>
</evidence>
<dbReference type="SUPFAM" id="SSF52172">
    <property type="entry name" value="CheY-like"/>
    <property type="match status" value="1"/>
</dbReference>
<feature type="domain" description="EAL" evidence="4">
    <location>
        <begin position="499"/>
        <end position="753"/>
    </location>
</feature>
<sequence>MGTGEDKAESAADDDRFAFAAEDSQPARPAASHTYSPQTPAILMVDDDKEFQQSLKLALDNFEFQGHPIQILCVGSATEAARVLAANPNIAVIILDIVMETDDAGLRLVRSVREVLGNAEVRIVLVTGQPGMAPMKKSLGQLDISDYWLKTDLTFERLHGVVTSNLRTWQQIRALSQARRGLQTIVEASNCLTRARSLADFSQRMILELSRLLGLDPEGLVCVQEDGIAHDPLAARVVAAAGQLAHAVDRPLGALENSPIRDSLLQALTQRANIETGTSQVLFFHGSDQGPHAATYIATERALDPTERELLHVFASNINSGLINVSLTSRLDRIAYEDSLLSMPNANALLRALAAILEAEAPRGRSLLFIELDQYSASCLSLGIEQGDLMLQKMAKRLRAVFPAPTMVARLHGDTFAILGQSALLRQDHINELESLDAEDPTHPPFISVRAASLDLDSYAGSARGAMEIGALLLRRAQSRGAIEILAYEPELEAETSQRFTRSRDLYRALHGNEISIELQAQVDLRSGRIIGAEALARWTRPDGTRIPPGEFIPMAEANGLIVPIGRQVLHLACQALERLRAGGFPDISVAVNVSPLQLGQRNFMQEFIATARDYRISPELLEVEITETAAMGDYEAKGQLLRGLRDAGFPIAIDDFGTGYSSLAHLRSMPATTLKIDRHFVSEISANSGEHMIADMIIGLGRGLDMQVLAEGVESQEQAQWLLEHSCMQAQGYFFARPEPLDAFIQRLSIVHA</sequence>
<dbReference type="AlphaFoldDB" id="A0A1M5TAK6"/>
<keyword evidence="7" id="KW-1185">Reference proteome</keyword>
<keyword evidence="1" id="KW-0597">Phosphoprotein</keyword>
<dbReference type="Gene3D" id="3.30.70.270">
    <property type="match status" value="1"/>
</dbReference>
<evidence type="ECO:0000313" key="7">
    <source>
        <dbReference type="Proteomes" id="UP000184226"/>
    </source>
</evidence>
<dbReference type="CDD" id="cd01948">
    <property type="entry name" value="EAL"/>
    <property type="match status" value="1"/>
</dbReference>
<dbReference type="InterPro" id="IPR050706">
    <property type="entry name" value="Cyclic-di-GMP_PDE-like"/>
</dbReference>
<dbReference type="RefSeq" id="WP_073102472.1">
    <property type="nucleotide sequence ID" value="NZ_FQXE01000003.1"/>
</dbReference>
<dbReference type="SMART" id="SM00267">
    <property type="entry name" value="GGDEF"/>
    <property type="match status" value="1"/>
</dbReference>
<evidence type="ECO:0000256" key="1">
    <source>
        <dbReference type="PROSITE-ProRule" id="PRU00169"/>
    </source>
</evidence>
<feature type="compositionally biased region" description="Basic and acidic residues" evidence="2">
    <location>
        <begin position="1"/>
        <end position="17"/>
    </location>
</feature>
<feature type="domain" description="Response regulatory" evidence="3">
    <location>
        <begin position="41"/>
        <end position="165"/>
    </location>
</feature>
<organism evidence="6 7">
    <name type="scientific">Pollutimonas bauzanensis</name>
    <dbReference type="NCBI Taxonomy" id="658167"/>
    <lineage>
        <taxon>Bacteria</taxon>
        <taxon>Pseudomonadati</taxon>
        <taxon>Pseudomonadota</taxon>
        <taxon>Betaproteobacteria</taxon>
        <taxon>Burkholderiales</taxon>
        <taxon>Alcaligenaceae</taxon>
        <taxon>Pollutimonas</taxon>
    </lineage>
</organism>
<dbReference type="Pfam" id="PF11849">
    <property type="entry name" value="DUF3369"/>
    <property type="match status" value="1"/>
</dbReference>
<dbReference type="PROSITE" id="PS50883">
    <property type="entry name" value="EAL"/>
    <property type="match status" value="1"/>
</dbReference>
<dbReference type="GO" id="GO:0071111">
    <property type="term" value="F:cyclic-guanylate-specific phosphodiesterase activity"/>
    <property type="evidence" value="ECO:0007669"/>
    <property type="project" value="InterPro"/>
</dbReference>
<dbReference type="OrthoDB" id="9813903at2"/>
<gene>
    <name evidence="6" type="ORF">SAMN04488135_103308</name>
</gene>
<dbReference type="Pfam" id="PF00563">
    <property type="entry name" value="EAL"/>
    <property type="match status" value="1"/>
</dbReference>
<proteinExistence type="predicted"/>
<dbReference type="Gene3D" id="3.40.50.2300">
    <property type="match status" value="1"/>
</dbReference>
<dbReference type="Pfam" id="PF00990">
    <property type="entry name" value="GGDEF"/>
    <property type="match status" value="1"/>
</dbReference>
<dbReference type="PANTHER" id="PTHR33121:SF70">
    <property type="entry name" value="SIGNALING PROTEIN YKOW"/>
    <property type="match status" value="1"/>
</dbReference>
<protein>
    <submittedName>
        <fullName evidence="6">EAL domain, c-di-GMP-specific phosphodiesterase class I (Or its enzymatically inactive variant)</fullName>
    </submittedName>
</protein>
<accession>A0A1M5TAK6</accession>
<evidence type="ECO:0000259" key="5">
    <source>
        <dbReference type="PROSITE" id="PS50887"/>
    </source>
</evidence>
<dbReference type="InterPro" id="IPR035919">
    <property type="entry name" value="EAL_sf"/>
</dbReference>
<dbReference type="EMBL" id="FQXE01000003">
    <property type="protein sequence ID" value="SHH47403.1"/>
    <property type="molecule type" value="Genomic_DNA"/>
</dbReference>
<dbReference type="GO" id="GO:0000160">
    <property type="term" value="P:phosphorelay signal transduction system"/>
    <property type="evidence" value="ECO:0007669"/>
    <property type="project" value="InterPro"/>
</dbReference>
<dbReference type="PANTHER" id="PTHR33121">
    <property type="entry name" value="CYCLIC DI-GMP PHOSPHODIESTERASE PDEF"/>
    <property type="match status" value="1"/>
</dbReference>